<evidence type="ECO:0000256" key="2">
    <source>
        <dbReference type="SAM" id="Phobius"/>
    </source>
</evidence>
<reference evidence="3 4" key="1">
    <citation type="submission" date="2020-07" db="EMBL/GenBank/DDBJ databases">
        <title>Novel species isolated from subtropical streams in China.</title>
        <authorList>
            <person name="Lu H."/>
        </authorList>
    </citation>
    <scope>NUCLEOTIDE SEQUENCE [LARGE SCALE GENOMIC DNA]</scope>
    <source>
        <strain evidence="3 4">LX47W</strain>
    </source>
</reference>
<keyword evidence="2" id="KW-0812">Transmembrane</keyword>
<protein>
    <submittedName>
        <fullName evidence="3">Uncharacterized protein</fullName>
    </submittedName>
</protein>
<organism evidence="3 4">
    <name type="scientific">Rugamonas apoptosis</name>
    <dbReference type="NCBI Taxonomy" id="2758570"/>
    <lineage>
        <taxon>Bacteria</taxon>
        <taxon>Pseudomonadati</taxon>
        <taxon>Pseudomonadota</taxon>
        <taxon>Betaproteobacteria</taxon>
        <taxon>Burkholderiales</taxon>
        <taxon>Oxalobacteraceae</taxon>
        <taxon>Telluria group</taxon>
        <taxon>Rugamonas</taxon>
    </lineage>
</organism>
<comment type="caution">
    <text evidence="3">The sequence shown here is derived from an EMBL/GenBank/DDBJ whole genome shotgun (WGS) entry which is preliminary data.</text>
</comment>
<accession>A0A7W2F7W4</accession>
<evidence type="ECO:0000313" key="4">
    <source>
        <dbReference type="Proteomes" id="UP000573499"/>
    </source>
</evidence>
<proteinExistence type="predicted"/>
<name>A0A7W2F7W4_9BURK</name>
<feature type="compositionally biased region" description="Low complexity" evidence="1">
    <location>
        <begin position="97"/>
        <end position="108"/>
    </location>
</feature>
<feature type="transmembrane region" description="Helical" evidence="2">
    <location>
        <begin position="15"/>
        <end position="38"/>
    </location>
</feature>
<keyword evidence="4" id="KW-1185">Reference proteome</keyword>
<keyword evidence="2" id="KW-0472">Membrane</keyword>
<sequence length="137" mass="13947">MHIHEASAQQVTHPILIIAAVAVVLFCGVGTAAILGWLPSSQGSAYQPVPVIQQPAPAMPPAQQAIATRQPVRPVAHSLEAQQTIQAAAPEIQMAAPPAPEAPVADPAGGTPAGTPVQAYMPSEPVNIANGTPHDGR</sequence>
<dbReference type="Proteomes" id="UP000573499">
    <property type="component" value="Unassembled WGS sequence"/>
</dbReference>
<keyword evidence="2" id="KW-1133">Transmembrane helix</keyword>
<dbReference type="AlphaFoldDB" id="A0A7W2F7W4"/>
<dbReference type="EMBL" id="JACEZU010000003">
    <property type="protein sequence ID" value="MBA5686740.1"/>
    <property type="molecule type" value="Genomic_DNA"/>
</dbReference>
<evidence type="ECO:0000313" key="3">
    <source>
        <dbReference type="EMBL" id="MBA5686740.1"/>
    </source>
</evidence>
<dbReference type="RefSeq" id="WP_182153105.1">
    <property type="nucleotide sequence ID" value="NZ_JACEZU010000003.1"/>
</dbReference>
<gene>
    <name evidence="3" type="ORF">H3H39_06685</name>
</gene>
<feature type="region of interest" description="Disordered" evidence="1">
    <location>
        <begin position="97"/>
        <end position="137"/>
    </location>
</feature>
<evidence type="ECO:0000256" key="1">
    <source>
        <dbReference type="SAM" id="MobiDB-lite"/>
    </source>
</evidence>